<proteinExistence type="predicted"/>
<accession>A0ABW4BZA3</accession>
<reference evidence="3" key="1">
    <citation type="journal article" date="2019" name="Int. J. Syst. Evol. Microbiol.">
        <title>The Global Catalogue of Microorganisms (GCM) 10K type strain sequencing project: providing services to taxonomists for standard genome sequencing and annotation.</title>
        <authorList>
            <consortium name="The Broad Institute Genomics Platform"/>
            <consortium name="The Broad Institute Genome Sequencing Center for Infectious Disease"/>
            <person name="Wu L."/>
            <person name="Ma J."/>
        </authorList>
    </citation>
    <scope>NUCLEOTIDE SEQUENCE [LARGE SCALE GENOMIC DNA]</scope>
    <source>
        <strain evidence="3">CCM 8931</strain>
    </source>
</reference>
<keyword evidence="3" id="KW-1185">Reference proteome</keyword>
<dbReference type="PANTHER" id="PTHR39177">
    <property type="entry name" value="ABC TRANSPORTER PERMEASE YTRC-RELATED"/>
    <property type="match status" value="1"/>
</dbReference>
<dbReference type="RefSeq" id="WP_137633831.1">
    <property type="nucleotide sequence ID" value="NZ_BJDL01000002.1"/>
</dbReference>
<dbReference type="InterPro" id="IPR053046">
    <property type="entry name" value="ABC-5_transporter"/>
</dbReference>
<feature type="transmembrane region" description="Helical" evidence="1">
    <location>
        <begin position="144"/>
        <end position="164"/>
    </location>
</feature>
<gene>
    <name evidence="2" type="ORF">ACFQ5L_06340</name>
</gene>
<evidence type="ECO:0000256" key="1">
    <source>
        <dbReference type="SAM" id="Phobius"/>
    </source>
</evidence>
<evidence type="ECO:0000313" key="3">
    <source>
        <dbReference type="Proteomes" id="UP001597188"/>
    </source>
</evidence>
<feature type="transmembrane region" description="Helical" evidence="1">
    <location>
        <begin position="216"/>
        <end position="239"/>
    </location>
</feature>
<evidence type="ECO:0000313" key="2">
    <source>
        <dbReference type="EMBL" id="MFD1420568.1"/>
    </source>
</evidence>
<name>A0ABW4BZA3_9LACO</name>
<evidence type="ECO:0008006" key="4">
    <source>
        <dbReference type="Google" id="ProtNLM"/>
    </source>
</evidence>
<keyword evidence="1" id="KW-0472">Membrane</keyword>
<comment type="caution">
    <text evidence="2">The sequence shown here is derived from an EMBL/GenBank/DDBJ whole genome shotgun (WGS) entry which is preliminary data.</text>
</comment>
<feature type="transmembrane region" description="Helical" evidence="1">
    <location>
        <begin position="260"/>
        <end position="283"/>
    </location>
</feature>
<protein>
    <recommendedName>
        <fullName evidence="4">ABC transporter permease</fullName>
    </recommendedName>
</protein>
<keyword evidence="1" id="KW-1133">Transmembrane helix</keyword>
<feature type="transmembrane region" description="Helical" evidence="1">
    <location>
        <begin position="101"/>
        <end position="124"/>
    </location>
</feature>
<dbReference type="Proteomes" id="UP001597188">
    <property type="component" value="Unassembled WGS sequence"/>
</dbReference>
<dbReference type="EMBL" id="JBHTOJ010000014">
    <property type="protein sequence ID" value="MFD1420568.1"/>
    <property type="molecule type" value="Genomic_DNA"/>
</dbReference>
<feature type="transmembrane region" description="Helical" evidence="1">
    <location>
        <begin position="295"/>
        <end position="318"/>
    </location>
</feature>
<feature type="transmembrane region" description="Helical" evidence="1">
    <location>
        <begin position="176"/>
        <end position="196"/>
    </location>
</feature>
<dbReference type="PANTHER" id="PTHR39177:SF1">
    <property type="entry name" value="ABC TRANSPORTER PERMEASE YTRC-RELATED"/>
    <property type="match status" value="1"/>
</dbReference>
<sequence>MTTTTLRQLLWRHYRGMLLPVLVIMGLTGLKAATNMTQNSGKLFNNAGYIASDSDLLMLAVSVVIAIILGWLMFTWDNYTAFNHYLLALPVTRRRIYRVKVGLFTGMFIGSYVLMQAVFLGLLALIKRSDAIYNLNWGADLRYLISQLVCLVAAMSISAAWGLWLGQTVGSAITTFIFMCSLPFAFDGLMNIVAYLTGQKPWSINPLNELDQSTWLGFSVLIAGSLVIWLGCTYLNRWAFDHLSLESTGDYFLFPKLRPIFLWSVIAYLTVAVSFSSFGMLLVEIVTNHYNQTIPWYQSVIMAMLVAYLTWSIGRWILYRPDKIRNAFKFKRLDNH</sequence>
<keyword evidence="1" id="KW-0812">Transmembrane</keyword>
<organism evidence="2 3">
    <name type="scientific">Lactiplantibacillus songbeiensis</name>
    <dbReference type="NCBI Taxonomy" id="2559920"/>
    <lineage>
        <taxon>Bacteria</taxon>
        <taxon>Bacillati</taxon>
        <taxon>Bacillota</taxon>
        <taxon>Bacilli</taxon>
        <taxon>Lactobacillales</taxon>
        <taxon>Lactobacillaceae</taxon>
        <taxon>Lactiplantibacillus</taxon>
    </lineage>
</organism>
<feature type="transmembrane region" description="Helical" evidence="1">
    <location>
        <begin position="56"/>
        <end position="74"/>
    </location>
</feature>